<dbReference type="InterPro" id="IPR023827">
    <property type="entry name" value="Peptidase_S8_Asp-AS"/>
</dbReference>
<dbReference type="InterPro" id="IPR036852">
    <property type="entry name" value="Peptidase_S8/S53_dom_sf"/>
</dbReference>
<feature type="domain" description="P/Homo B" evidence="9">
    <location>
        <begin position="375"/>
        <end position="510"/>
    </location>
</feature>
<dbReference type="PRINTS" id="PR00723">
    <property type="entry name" value="SUBTILISIN"/>
</dbReference>
<keyword evidence="3" id="KW-0732">Signal</keyword>
<dbReference type="InterPro" id="IPR002884">
    <property type="entry name" value="P_dom"/>
</dbReference>
<evidence type="ECO:0000256" key="1">
    <source>
        <dbReference type="ARBA" id="ARBA00005325"/>
    </source>
</evidence>
<dbReference type="EMBL" id="FPCK01000001">
    <property type="protein sequence ID" value="SFV27927.1"/>
    <property type="molecule type" value="Genomic_DNA"/>
</dbReference>
<reference evidence="10 11" key="1">
    <citation type="submission" date="2016-10" db="EMBL/GenBank/DDBJ databases">
        <authorList>
            <person name="de Groot N.N."/>
        </authorList>
    </citation>
    <scope>NUCLEOTIDE SEQUENCE [LARGE SCALE GENOMIC DNA]</scope>
    <source>
        <strain evidence="10 11">IPL20</strain>
    </source>
</reference>
<keyword evidence="6" id="KW-0106">Calcium</keyword>
<dbReference type="SUPFAM" id="SSF51120">
    <property type="entry name" value="beta-Roll"/>
    <property type="match status" value="1"/>
</dbReference>
<keyword evidence="4 8" id="KW-0378">Hydrolase</keyword>
<dbReference type="GO" id="GO:0004252">
    <property type="term" value="F:serine-type endopeptidase activity"/>
    <property type="evidence" value="ECO:0007669"/>
    <property type="project" value="UniProtKB-UniRule"/>
</dbReference>
<dbReference type="CDD" id="cd04059">
    <property type="entry name" value="Peptidases_S8_Protein_convertases_Kexins_Furin-like"/>
    <property type="match status" value="1"/>
</dbReference>
<dbReference type="PANTHER" id="PTHR42884:SF14">
    <property type="entry name" value="NEUROENDOCRINE CONVERTASE 1"/>
    <property type="match status" value="1"/>
</dbReference>
<dbReference type="STRING" id="429728.SAMN05216456_0395"/>
<dbReference type="Pfam" id="PF01483">
    <property type="entry name" value="P_proprotein"/>
    <property type="match status" value="1"/>
</dbReference>
<feature type="active site" description="Charge relay system" evidence="7 8">
    <location>
        <position position="91"/>
    </location>
</feature>
<dbReference type="AlphaFoldDB" id="A0A1I7MZR7"/>
<evidence type="ECO:0000256" key="7">
    <source>
        <dbReference type="PIRSR" id="PIRSR615500-1"/>
    </source>
</evidence>
<dbReference type="InterPro" id="IPR034182">
    <property type="entry name" value="Kexin/furin"/>
</dbReference>
<dbReference type="RefSeq" id="WP_092420205.1">
    <property type="nucleotide sequence ID" value="NZ_FPCK01000001.1"/>
</dbReference>
<keyword evidence="2 8" id="KW-0645">Protease</keyword>
<evidence type="ECO:0000259" key="9">
    <source>
        <dbReference type="PROSITE" id="PS51829"/>
    </source>
</evidence>
<dbReference type="GO" id="GO:0016020">
    <property type="term" value="C:membrane"/>
    <property type="evidence" value="ECO:0007669"/>
    <property type="project" value="TreeGrafter"/>
</dbReference>
<keyword evidence="5 8" id="KW-0720">Serine protease</keyword>
<name>A0A1I7MZR7_9HYPH</name>
<evidence type="ECO:0000256" key="8">
    <source>
        <dbReference type="PROSITE-ProRule" id="PRU01240"/>
    </source>
</evidence>
<dbReference type="GO" id="GO:0016485">
    <property type="term" value="P:protein processing"/>
    <property type="evidence" value="ECO:0007669"/>
    <property type="project" value="TreeGrafter"/>
</dbReference>
<dbReference type="InterPro" id="IPR000209">
    <property type="entry name" value="Peptidase_S8/S53_dom"/>
</dbReference>
<dbReference type="PROSITE" id="PS00136">
    <property type="entry name" value="SUBTILASE_ASP"/>
    <property type="match status" value="1"/>
</dbReference>
<comment type="similarity">
    <text evidence="1">Belongs to the peptidase S8 family. Furin subfamily.</text>
</comment>
<proteinExistence type="inferred from homology"/>
<dbReference type="Pfam" id="PF00082">
    <property type="entry name" value="Peptidase_S8"/>
    <property type="match status" value="1"/>
</dbReference>
<evidence type="ECO:0000256" key="2">
    <source>
        <dbReference type="ARBA" id="ARBA00022670"/>
    </source>
</evidence>
<dbReference type="Gene3D" id="3.40.50.200">
    <property type="entry name" value="Peptidase S8/S53 domain"/>
    <property type="match status" value="1"/>
</dbReference>
<dbReference type="GO" id="GO:0005737">
    <property type="term" value="C:cytoplasm"/>
    <property type="evidence" value="ECO:0007669"/>
    <property type="project" value="UniProtKB-ARBA"/>
</dbReference>
<dbReference type="Pfam" id="PF13946">
    <property type="entry name" value="DUF4214"/>
    <property type="match status" value="1"/>
</dbReference>
<dbReference type="Gene3D" id="2.60.120.260">
    <property type="entry name" value="Galactose-binding domain-like"/>
    <property type="match status" value="1"/>
</dbReference>
<protein>
    <recommendedName>
        <fullName evidence="9">P/Homo B domain-containing protein</fullName>
    </recommendedName>
</protein>
<dbReference type="InterPro" id="IPR011049">
    <property type="entry name" value="Serralysin-like_metalloprot_C"/>
</dbReference>
<evidence type="ECO:0000256" key="6">
    <source>
        <dbReference type="ARBA" id="ARBA00022837"/>
    </source>
</evidence>
<keyword evidence="11" id="KW-1185">Reference proteome</keyword>
<dbReference type="Gene3D" id="1.10.3130.20">
    <property type="entry name" value="Phycobilisome linker domain"/>
    <property type="match status" value="1"/>
</dbReference>
<evidence type="ECO:0000256" key="4">
    <source>
        <dbReference type="ARBA" id="ARBA00022801"/>
    </source>
</evidence>
<dbReference type="PROSITE" id="PS51829">
    <property type="entry name" value="P_HOMO_B"/>
    <property type="match status" value="1"/>
</dbReference>
<dbReference type="InterPro" id="IPR022398">
    <property type="entry name" value="Peptidase_S8_His-AS"/>
</dbReference>
<dbReference type="Proteomes" id="UP000199074">
    <property type="component" value="Unassembled WGS sequence"/>
</dbReference>
<accession>A0A1I7MZR7</accession>
<dbReference type="OrthoDB" id="9816306at2"/>
<evidence type="ECO:0000256" key="5">
    <source>
        <dbReference type="ARBA" id="ARBA00022825"/>
    </source>
</evidence>
<dbReference type="PROSITE" id="PS51892">
    <property type="entry name" value="SUBTILASE"/>
    <property type="match status" value="1"/>
</dbReference>
<dbReference type="PROSITE" id="PS00137">
    <property type="entry name" value="SUBTILASE_HIS"/>
    <property type="match status" value="1"/>
</dbReference>
<evidence type="ECO:0000313" key="11">
    <source>
        <dbReference type="Proteomes" id="UP000199074"/>
    </source>
</evidence>
<gene>
    <name evidence="10" type="ORF">SAMN05216456_0395</name>
</gene>
<dbReference type="PANTHER" id="PTHR42884">
    <property type="entry name" value="PROPROTEIN CONVERTASE SUBTILISIN/KEXIN-RELATED"/>
    <property type="match status" value="1"/>
</dbReference>
<dbReference type="InterPro" id="IPR038255">
    <property type="entry name" value="PBS_linker_sf"/>
</dbReference>
<dbReference type="InterPro" id="IPR015500">
    <property type="entry name" value="Peptidase_S8_subtilisin-rel"/>
</dbReference>
<feature type="active site" description="Charge relay system" evidence="7 8">
    <location>
        <position position="51"/>
    </location>
</feature>
<dbReference type="InterPro" id="IPR023828">
    <property type="entry name" value="Peptidase_S8_Ser-AS"/>
</dbReference>
<organism evidence="10 11">
    <name type="scientific">Devosia crocina</name>
    <dbReference type="NCBI Taxonomy" id="429728"/>
    <lineage>
        <taxon>Bacteria</taxon>
        <taxon>Pseudomonadati</taxon>
        <taxon>Pseudomonadota</taxon>
        <taxon>Alphaproteobacteria</taxon>
        <taxon>Hyphomicrobiales</taxon>
        <taxon>Devosiaceae</taxon>
        <taxon>Devosia</taxon>
    </lineage>
</organism>
<dbReference type="InterPro" id="IPR008979">
    <property type="entry name" value="Galactose-bd-like_sf"/>
</dbReference>
<feature type="active site" description="Charge relay system" evidence="7 8">
    <location>
        <position position="284"/>
    </location>
</feature>
<dbReference type="SUPFAM" id="SSF52743">
    <property type="entry name" value="Subtilisin-like"/>
    <property type="match status" value="1"/>
</dbReference>
<evidence type="ECO:0000313" key="10">
    <source>
        <dbReference type="EMBL" id="SFV27927.1"/>
    </source>
</evidence>
<dbReference type="GO" id="GO:0012505">
    <property type="term" value="C:endomembrane system"/>
    <property type="evidence" value="ECO:0007669"/>
    <property type="project" value="UniProtKB-ARBA"/>
</dbReference>
<dbReference type="SUPFAM" id="SSF49785">
    <property type="entry name" value="Galactose-binding domain-like"/>
    <property type="match status" value="1"/>
</dbReference>
<sequence length="790" mass="83209">MARKSLADTLRPDQWHLNNIGQTGGTPGIDINVLPVWEDYRGEGIRVAVLDSGVDTTHPDLVGNYLSEFGYDFGSEVPDGSYLTQDVFDPHGTFVSGLIAGTAQGTGIRGVAFESKFTSYADFNGAQAHTSFARAADAGFDVMNNSWGAILPFSLTFRLNPALGESVEHAVSTGRDGLGLNIVFAAGNSYARNRVFEELGFVWSGELGIADTNTDSLQNSRFTITVGALDHDGTYSDGLDDLGYTTPGASVLVSAPGTAVASTDIQGDRGYNPGEDFAVDSGTSFAAPVVSGVVALMLEANPLLGYRDVKEILAYSARWNDQDEPAWSFNGAINHNGGGLLSNYNYGFGMVDATAAVRLAETWHKQSTFANEAMVKAEPMVVSTAIPDGDVIEFQFTLEAGVSIETVELDFGLNHEEVGDLIVSLISPSGMSSTLLARLFDGRATEVMHALIEREGIEADPAKIAHTLSSNEFWGEDSGGVWTVVVEDAHIGNVGSIDHLALRAYGAEAGEDTTYIFTNDYATIAELDPARQHISNANGTHSLNFAAVSTGIVLDLAQRQGTIAGTDLTIGADTDVNRVFSGDGNDLITLSAAGGSVFTGRGNDTIELLGQGTVDGGAGVDRVLLSQNRADYEIAVSDGTVTLSPADQGGAVIASNVQYFSFAQGADILVAAANAFEARVASFYETLLGRAADFDGLAYWFGALDDGIDAGEIASSFAASTEFALGHAVLADRDYLGMLYTQVLGREADTSGLDYWAGELISGISRSEIAASFAMSNEAANQSYDSILLV</sequence>
<dbReference type="InterPro" id="IPR025282">
    <property type="entry name" value="DUF4214"/>
</dbReference>
<dbReference type="PROSITE" id="PS00138">
    <property type="entry name" value="SUBTILASE_SER"/>
    <property type="match status" value="1"/>
</dbReference>
<evidence type="ECO:0000256" key="3">
    <source>
        <dbReference type="ARBA" id="ARBA00022729"/>
    </source>
</evidence>